<comment type="subunit">
    <text evidence="7">Associated with the spliceosome.</text>
</comment>
<feature type="region of interest" description="Disordered" evidence="8">
    <location>
        <begin position="81"/>
        <end position="108"/>
    </location>
</feature>
<accession>A0A022QJR8</accession>
<dbReference type="GO" id="GO:0008380">
    <property type="term" value="P:RNA splicing"/>
    <property type="evidence" value="ECO:0000318"/>
    <property type="project" value="GO_Central"/>
</dbReference>
<keyword evidence="5 7" id="KW-0508">mRNA splicing</keyword>
<dbReference type="STRING" id="4155.A0A022QJR8"/>
<dbReference type="GO" id="GO:0030628">
    <property type="term" value="F:pre-mRNA 3'-splice site binding"/>
    <property type="evidence" value="ECO:0007669"/>
    <property type="project" value="UniProtKB-UniRule"/>
</dbReference>
<evidence type="ECO:0000256" key="6">
    <source>
        <dbReference type="ARBA" id="ARBA00023242"/>
    </source>
</evidence>
<keyword evidence="3 7" id="KW-0507">mRNA processing</keyword>
<dbReference type="Proteomes" id="UP000030748">
    <property type="component" value="Unassembled WGS sequence"/>
</dbReference>
<evidence type="ECO:0000256" key="5">
    <source>
        <dbReference type="ARBA" id="ARBA00023187"/>
    </source>
</evidence>
<evidence type="ECO:0000256" key="2">
    <source>
        <dbReference type="ARBA" id="ARBA00007203"/>
    </source>
</evidence>
<keyword evidence="11" id="KW-1185">Reference proteome</keyword>
<dbReference type="InterPro" id="IPR021715">
    <property type="entry name" value="Slu7_dom"/>
</dbReference>
<evidence type="ECO:0000256" key="4">
    <source>
        <dbReference type="ARBA" id="ARBA00022728"/>
    </source>
</evidence>
<reference evidence="10 11" key="1">
    <citation type="journal article" date="2013" name="Proc. Natl. Acad. Sci. U.S.A.">
        <title>Fine-scale variation in meiotic recombination in Mimulus inferred from population shotgun sequencing.</title>
        <authorList>
            <person name="Hellsten U."/>
            <person name="Wright K.M."/>
            <person name="Jenkins J."/>
            <person name="Shu S."/>
            <person name="Yuan Y."/>
            <person name="Wessler S.R."/>
            <person name="Schmutz J."/>
            <person name="Willis J.H."/>
            <person name="Rokhsar D.S."/>
        </authorList>
    </citation>
    <scope>NUCLEOTIDE SEQUENCE [LARGE SCALE GENOMIC DNA]</scope>
    <source>
        <strain evidence="11">cv. DUN x IM62</strain>
    </source>
</reference>
<comment type="similarity">
    <text evidence="2 7">Belongs to the SLU7 family.</text>
</comment>
<gene>
    <name evidence="10" type="ORF">MIMGU_mgv1a021176mg</name>
</gene>
<dbReference type="eggNOG" id="KOG2560">
    <property type="taxonomic scope" value="Eukaryota"/>
</dbReference>
<evidence type="ECO:0000313" key="10">
    <source>
        <dbReference type="EMBL" id="EYU28201.1"/>
    </source>
</evidence>
<proteinExistence type="inferred from homology"/>
<dbReference type="GO" id="GO:0005681">
    <property type="term" value="C:spliceosomal complex"/>
    <property type="evidence" value="ECO:0000318"/>
    <property type="project" value="GO_Central"/>
</dbReference>
<feature type="domain" description="Pre-mRNA-splicing factor SLU7" evidence="9">
    <location>
        <begin position="50"/>
        <end position="315"/>
    </location>
</feature>
<dbReference type="AlphaFoldDB" id="A0A022QJR8"/>
<name>A0A022QJR8_ERYGU</name>
<keyword evidence="6 7" id="KW-0539">Nucleus</keyword>
<evidence type="ECO:0000256" key="8">
    <source>
        <dbReference type="SAM" id="MobiDB-lite"/>
    </source>
</evidence>
<dbReference type="PANTHER" id="PTHR12942:SF2">
    <property type="entry name" value="PRE-MRNA-SPLICING FACTOR SLU7"/>
    <property type="match status" value="1"/>
</dbReference>
<organism evidence="10 11">
    <name type="scientific">Erythranthe guttata</name>
    <name type="common">Yellow monkey flower</name>
    <name type="synonym">Mimulus guttatus</name>
    <dbReference type="NCBI Taxonomy" id="4155"/>
    <lineage>
        <taxon>Eukaryota</taxon>
        <taxon>Viridiplantae</taxon>
        <taxon>Streptophyta</taxon>
        <taxon>Embryophyta</taxon>
        <taxon>Tracheophyta</taxon>
        <taxon>Spermatophyta</taxon>
        <taxon>Magnoliopsida</taxon>
        <taxon>eudicotyledons</taxon>
        <taxon>Gunneridae</taxon>
        <taxon>Pentapetalae</taxon>
        <taxon>asterids</taxon>
        <taxon>lamiids</taxon>
        <taxon>Lamiales</taxon>
        <taxon>Phrymaceae</taxon>
        <taxon>Erythranthe</taxon>
    </lineage>
</organism>
<dbReference type="InterPro" id="IPR039974">
    <property type="entry name" value="Splicing_factor_SLU7"/>
</dbReference>
<dbReference type="GO" id="GO:0000398">
    <property type="term" value="P:mRNA splicing, via spliceosome"/>
    <property type="evidence" value="ECO:0007669"/>
    <property type="project" value="UniProtKB-UniRule"/>
</dbReference>
<evidence type="ECO:0000259" key="9">
    <source>
        <dbReference type="Pfam" id="PF11708"/>
    </source>
</evidence>
<feature type="compositionally biased region" description="Basic and acidic residues" evidence="8">
    <location>
        <begin position="90"/>
        <end position="108"/>
    </location>
</feature>
<comment type="subcellular location">
    <subcellularLocation>
        <location evidence="1 7">Nucleus</location>
    </subcellularLocation>
</comment>
<dbReference type="EMBL" id="KI631451">
    <property type="protein sequence ID" value="EYU28201.1"/>
    <property type="molecule type" value="Genomic_DNA"/>
</dbReference>
<feature type="region of interest" description="Disordered" evidence="8">
    <location>
        <begin position="1"/>
        <end position="36"/>
    </location>
</feature>
<protein>
    <recommendedName>
        <fullName evidence="7">Pre-mRNA-splicing factor SLU7</fullName>
    </recommendedName>
</protein>
<keyword evidence="4 7" id="KW-0747">Spliceosome</keyword>
<evidence type="ECO:0000256" key="1">
    <source>
        <dbReference type="ARBA" id="ARBA00004123"/>
    </source>
</evidence>
<dbReference type="PANTHER" id="PTHR12942">
    <property type="entry name" value="STEP II SPLICING FACTOR SLU7"/>
    <property type="match status" value="1"/>
</dbReference>
<feature type="compositionally biased region" description="Basic and acidic residues" evidence="8">
    <location>
        <begin position="12"/>
        <end position="23"/>
    </location>
</feature>
<evidence type="ECO:0000256" key="7">
    <source>
        <dbReference type="RuleBase" id="RU367071"/>
    </source>
</evidence>
<evidence type="ECO:0000256" key="3">
    <source>
        <dbReference type="ARBA" id="ARBA00022664"/>
    </source>
</evidence>
<dbReference type="Pfam" id="PF11708">
    <property type="entry name" value="Slu7"/>
    <property type="match status" value="1"/>
</dbReference>
<comment type="function">
    <text evidence="7">Involved in pre-mRNA splicing.</text>
</comment>
<sequence>MSTTASFRSRRQQQELEEARKAGIEPAELDEDGKEINPHIPLYMSTVPCYAAKRDPWKNFDPAADYKQVVRMHEARGEARSKYLHNQRLQKLDHEKGGGEEEEDSLKVGDSKQVDFGKVEKRVRTTGGGSTGTVRNLRIREDTAKYLLNLDLNSAHYDPKTRSMREDPLPDMDPNEKFYAGDNGNRATGQALEFKQLNFHAREVFDKMGLDHVVDVQGAPSQAELLYRNFKINKEKLKSQNATKTAILKKYGNAAANTDDREAVLPRELLLGQTEVELEYDRAGRVVKQGAIIRIVKSKYEEDVCVNNHTSVWGSWWKDGRWGYNCCHQTLRNTYCTGNAGIEAAASDVTKANVHRKIESNQAATTASDNDEMIRAATWGSQVPDDLVLNQKKLAEALEKEDRNKNQERDERKRKYNVKWNDEVTAEDMEAYRMKRVHHDDPIKDFLH</sequence>
<evidence type="ECO:0000313" key="11">
    <source>
        <dbReference type="Proteomes" id="UP000030748"/>
    </source>
</evidence>